<accession>A0A381RWU7</accession>
<dbReference type="GO" id="GO:0016811">
    <property type="term" value="F:hydrolase activity, acting on carbon-nitrogen (but not peptide) bonds, in linear amides"/>
    <property type="evidence" value="ECO:0007669"/>
    <property type="project" value="UniProtKB-ARBA"/>
</dbReference>
<dbReference type="CDD" id="cd04513">
    <property type="entry name" value="Glycosylasparaginase"/>
    <property type="match status" value="1"/>
</dbReference>
<organism evidence="1">
    <name type="scientific">marine metagenome</name>
    <dbReference type="NCBI Taxonomy" id="408172"/>
    <lineage>
        <taxon>unclassified sequences</taxon>
        <taxon>metagenomes</taxon>
        <taxon>ecological metagenomes</taxon>
    </lineage>
</organism>
<sequence>MKRRDFIKSGAISLVASSSILTQCDNPIEKVKNDPIVLSTWDHGIPANNAAMAIMNKNGSSLEAVEAGVRVTEADPLSQSVGLGGRPDKDGHVTLDACIMDSGGNAGSVAFLRDIKHPISVAREVMEQTDHVMLVGEGAKRFALEKGFKEENLLTDKSREEWLQWKKDNSIKDSWGPNDEHDTISTLARDNNGNLAGACTTSGLAYKLHGRVGDSPIIGAGMYVDNEIGAVGATGKGEEVIKTCGSFLVVELMRQGYSAMDACKEAVNRILRNQSGKSDFQIGYIALRKDGQVGFSAIHDGFQYALYKNNKNKLYDVKGIG</sequence>
<proteinExistence type="predicted"/>
<evidence type="ECO:0008006" key="2">
    <source>
        <dbReference type="Google" id="ProtNLM"/>
    </source>
</evidence>
<dbReference type="InterPro" id="IPR029055">
    <property type="entry name" value="Ntn_hydrolases_N"/>
</dbReference>
<dbReference type="Gene3D" id="3.60.20.30">
    <property type="entry name" value="(Glycosyl)asparaginase"/>
    <property type="match status" value="1"/>
</dbReference>
<gene>
    <name evidence="1" type="ORF">METZ01_LOCUS48538</name>
</gene>
<protein>
    <recommendedName>
        <fullName evidence="2">Glycosylasparaginase</fullName>
    </recommendedName>
</protein>
<dbReference type="GO" id="GO:0005737">
    <property type="term" value="C:cytoplasm"/>
    <property type="evidence" value="ECO:0007669"/>
    <property type="project" value="TreeGrafter"/>
</dbReference>
<name>A0A381RWU7_9ZZZZ</name>
<dbReference type="Pfam" id="PF01112">
    <property type="entry name" value="Asparaginase_2"/>
    <property type="match status" value="1"/>
</dbReference>
<dbReference type="EMBL" id="UINC01002345">
    <property type="protein sequence ID" value="SUZ95684.1"/>
    <property type="molecule type" value="Genomic_DNA"/>
</dbReference>
<dbReference type="AlphaFoldDB" id="A0A381RWU7"/>
<dbReference type="PANTHER" id="PTHR10188">
    <property type="entry name" value="L-ASPARAGINASE"/>
    <property type="match status" value="1"/>
</dbReference>
<evidence type="ECO:0000313" key="1">
    <source>
        <dbReference type="EMBL" id="SUZ95684.1"/>
    </source>
</evidence>
<dbReference type="SUPFAM" id="SSF56235">
    <property type="entry name" value="N-terminal nucleophile aminohydrolases (Ntn hydrolases)"/>
    <property type="match status" value="1"/>
</dbReference>
<dbReference type="PANTHER" id="PTHR10188:SF6">
    <property type="entry name" value="N(4)-(BETA-N-ACETYLGLUCOSAMINYL)-L-ASPARAGINASE"/>
    <property type="match status" value="1"/>
</dbReference>
<dbReference type="FunFam" id="3.60.20.30:FF:000005">
    <property type="entry name" value="N(4)-(Beta-N-acetylglucosaminyl)-L-asparaginase"/>
    <property type="match status" value="1"/>
</dbReference>
<dbReference type="InterPro" id="IPR000246">
    <property type="entry name" value="Peptidase_T2"/>
</dbReference>
<reference evidence="1" key="1">
    <citation type="submission" date="2018-05" db="EMBL/GenBank/DDBJ databases">
        <authorList>
            <person name="Lanie J.A."/>
            <person name="Ng W.-L."/>
            <person name="Kazmierczak K.M."/>
            <person name="Andrzejewski T.M."/>
            <person name="Davidsen T.M."/>
            <person name="Wayne K.J."/>
            <person name="Tettelin H."/>
            <person name="Glass J.I."/>
            <person name="Rusch D."/>
            <person name="Podicherti R."/>
            <person name="Tsui H.-C.T."/>
            <person name="Winkler M.E."/>
        </authorList>
    </citation>
    <scope>NUCLEOTIDE SEQUENCE</scope>
</reference>